<dbReference type="InterPro" id="IPR029058">
    <property type="entry name" value="AB_hydrolase_fold"/>
</dbReference>
<evidence type="ECO:0000256" key="2">
    <source>
        <dbReference type="ARBA" id="ARBA00038334"/>
    </source>
</evidence>
<keyword evidence="1" id="KW-0378">Hydrolase</keyword>
<dbReference type="InterPro" id="IPR000639">
    <property type="entry name" value="Epox_hydrolase-like"/>
</dbReference>
<dbReference type="Proteomes" id="UP001383192">
    <property type="component" value="Unassembled WGS sequence"/>
</dbReference>
<dbReference type="Pfam" id="PF00561">
    <property type="entry name" value="Abhydrolase_1"/>
    <property type="match status" value="1"/>
</dbReference>
<evidence type="ECO:0000313" key="4">
    <source>
        <dbReference type="EMBL" id="KAK7053022.1"/>
    </source>
</evidence>
<comment type="similarity">
    <text evidence="2">Belongs to the AB hydrolase superfamily. Epoxide hydrolase family.</text>
</comment>
<dbReference type="SUPFAM" id="SSF53474">
    <property type="entry name" value="alpha/beta-Hydrolases"/>
    <property type="match status" value="1"/>
</dbReference>
<organism evidence="4 5">
    <name type="scientific">Paramarasmius palmivorus</name>
    <dbReference type="NCBI Taxonomy" id="297713"/>
    <lineage>
        <taxon>Eukaryota</taxon>
        <taxon>Fungi</taxon>
        <taxon>Dikarya</taxon>
        <taxon>Basidiomycota</taxon>
        <taxon>Agaricomycotina</taxon>
        <taxon>Agaricomycetes</taxon>
        <taxon>Agaricomycetidae</taxon>
        <taxon>Agaricales</taxon>
        <taxon>Marasmiineae</taxon>
        <taxon>Marasmiaceae</taxon>
        <taxon>Paramarasmius</taxon>
    </lineage>
</organism>
<reference evidence="4 5" key="1">
    <citation type="submission" date="2024-01" db="EMBL/GenBank/DDBJ databases">
        <title>A draft genome for a cacao thread blight-causing isolate of Paramarasmius palmivorus.</title>
        <authorList>
            <person name="Baruah I.K."/>
            <person name="Bukari Y."/>
            <person name="Amoako-Attah I."/>
            <person name="Meinhardt L.W."/>
            <person name="Bailey B.A."/>
            <person name="Cohen S.P."/>
        </authorList>
    </citation>
    <scope>NUCLEOTIDE SEQUENCE [LARGE SCALE GENOMIC DNA]</scope>
    <source>
        <strain evidence="4 5">GH-12</strain>
    </source>
</reference>
<gene>
    <name evidence="4" type="ORF">VNI00_004343</name>
</gene>
<dbReference type="InterPro" id="IPR000073">
    <property type="entry name" value="AB_hydrolase_1"/>
</dbReference>
<protein>
    <recommendedName>
        <fullName evidence="3">AB hydrolase-1 domain-containing protein</fullName>
    </recommendedName>
</protein>
<dbReference type="Gene3D" id="3.40.50.1820">
    <property type="entry name" value="alpha/beta hydrolase"/>
    <property type="match status" value="1"/>
</dbReference>
<dbReference type="EMBL" id="JAYKXP010000011">
    <property type="protein sequence ID" value="KAK7053022.1"/>
    <property type="molecule type" value="Genomic_DNA"/>
</dbReference>
<dbReference type="AlphaFoldDB" id="A0AAW0DRF1"/>
<feature type="domain" description="AB hydrolase-1" evidence="3">
    <location>
        <begin position="35"/>
        <end position="313"/>
    </location>
</feature>
<sequence>MNPDVLNASFYKDVVTSRGLNYHYYFSPPSDSQPFLVFLHGFPSTSYDWHYQVPYFREKGYGLIVPDLLGYGGTAKPIDTAEYRFSLMSRDIIDILDAENVETAVLIGHDWGSMVTSRIVQYYPERVLAFAVLAVGYQGSFVDFDWEATNAQTKDMFGYELFGYWGFFSEDGADKLVESKFDKFFNVMFPEDPKQLITDFAPVGALKRYLETGAAAPPPSWISRKERRIQTDLLLKGGFAAPLNYYKLMFLGIGPEDDKGLPDVATKKPAFFGVALEDYVARLEIQVPGTQELCSNLTLKEFQSNHWVQLQRPNELNRELGSWLESIL</sequence>
<name>A0AAW0DRF1_9AGAR</name>
<dbReference type="PANTHER" id="PTHR43329">
    <property type="entry name" value="EPOXIDE HYDROLASE"/>
    <property type="match status" value="1"/>
</dbReference>
<accession>A0AAW0DRF1</accession>
<evidence type="ECO:0000256" key="1">
    <source>
        <dbReference type="ARBA" id="ARBA00022801"/>
    </source>
</evidence>
<comment type="caution">
    <text evidence="4">The sequence shown here is derived from an EMBL/GenBank/DDBJ whole genome shotgun (WGS) entry which is preliminary data.</text>
</comment>
<keyword evidence="5" id="KW-1185">Reference proteome</keyword>
<evidence type="ECO:0000259" key="3">
    <source>
        <dbReference type="Pfam" id="PF00561"/>
    </source>
</evidence>
<evidence type="ECO:0000313" key="5">
    <source>
        <dbReference type="Proteomes" id="UP001383192"/>
    </source>
</evidence>
<dbReference type="GO" id="GO:0016787">
    <property type="term" value="F:hydrolase activity"/>
    <property type="evidence" value="ECO:0007669"/>
    <property type="project" value="UniProtKB-KW"/>
</dbReference>
<proteinExistence type="inferred from homology"/>
<dbReference type="PRINTS" id="PR00412">
    <property type="entry name" value="EPOXHYDRLASE"/>
</dbReference>